<dbReference type="InterPro" id="IPR001258">
    <property type="entry name" value="NHL_repeat"/>
</dbReference>
<evidence type="ECO:0008006" key="7">
    <source>
        <dbReference type="Google" id="ProtNLM"/>
    </source>
</evidence>
<dbReference type="CDD" id="cd14958">
    <property type="entry name" value="NHL_PAL_like"/>
    <property type="match status" value="1"/>
</dbReference>
<name>A0A8J6LXE6_9ALTE</name>
<sequence length="317" mass="35897">MQFNKSTLTLISVRHSLLYLLLSLLLLGVSAISQAGVVDTNRAKIINLTLPDNWYLGEVAGLEFTRNGDMVVFNRGLHPLLVFSKEGKFKRELGLGLFKVPHGLFVDKQDYIWTTDQETHQVLKFDQQGKIKLILGRKDSPGSGWFDNGYQLNLFNAPSDVALDSKGNIYVADGDNYRIVKFDPSGNLLSSWGEKGETAGKFNFPHSLLFDAEDRLYVTDRQNGRIQIFNTDGQFLTQWNDIGYPYELERYDDKTFIITDARSGEINKINLQGKVIEKFGRWGKGLSEFGFPHGLAVDKSGTVYVGELLNWRVQTYH</sequence>
<reference evidence="5" key="2">
    <citation type="submission" date="2020-08" db="EMBL/GenBank/DDBJ databases">
        <authorList>
            <person name="Lai Q."/>
        </authorList>
    </citation>
    <scope>NUCLEOTIDE SEQUENCE</scope>
    <source>
        <strain evidence="5">S27-2</strain>
    </source>
</reference>
<organism evidence="5 6">
    <name type="scientific">Neptunicella marina</name>
    <dbReference type="NCBI Taxonomy" id="2125989"/>
    <lineage>
        <taxon>Bacteria</taxon>
        <taxon>Pseudomonadati</taxon>
        <taxon>Pseudomonadota</taxon>
        <taxon>Gammaproteobacteria</taxon>
        <taxon>Alteromonadales</taxon>
        <taxon>Alteromonadaceae</taxon>
        <taxon>Neptunicella</taxon>
    </lineage>
</organism>
<keyword evidence="3" id="KW-0325">Glycoprotein</keyword>
<keyword evidence="1" id="KW-0732">Signal</keyword>
<gene>
    <name evidence="5" type="ORF">H8B19_06725</name>
</gene>
<dbReference type="AlphaFoldDB" id="A0A8J6LXE6"/>
<evidence type="ECO:0000256" key="1">
    <source>
        <dbReference type="ARBA" id="ARBA00022729"/>
    </source>
</evidence>
<evidence type="ECO:0000313" key="5">
    <source>
        <dbReference type="EMBL" id="MBC3765564.1"/>
    </source>
</evidence>
<dbReference type="PROSITE" id="PS51125">
    <property type="entry name" value="NHL"/>
    <property type="match status" value="2"/>
</dbReference>
<proteinExistence type="predicted"/>
<dbReference type="Pfam" id="PF01436">
    <property type="entry name" value="NHL"/>
    <property type="match status" value="2"/>
</dbReference>
<evidence type="ECO:0000256" key="4">
    <source>
        <dbReference type="PROSITE-ProRule" id="PRU00504"/>
    </source>
</evidence>
<dbReference type="Proteomes" id="UP000601768">
    <property type="component" value="Unassembled WGS sequence"/>
</dbReference>
<dbReference type="PANTHER" id="PTHR10680">
    <property type="entry name" value="PEPTIDYL-GLYCINE ALPHA-AMIDATING MONOOXYGENASE"/>
    <property type="match status" value="1"/>
</dbReference>
<dbReference type="Gene3D" id="2.120.10.30">
    <property type="entry name" value="TolB, C-terminal domain"/>
    <property type="match status" value="1"/>
</dbReference>
<dbReference type="SUPFAM" id="SSF101898">
    <property type="entry name" value="NHL repeat"/>
    <property type="match status" value="1"/>
</dbReference>
<comment type="caution">
    <text evidence="5">The sequence shown here is derived from an EMBL/GenBank/DDBJ whole genome shotgun (WGS) entry which is preliminary data.</text>
</comment>
<accession>A0A8J6LXE6</accession>
<reference evidence="5" key="1">
    <citation type="journal article" date="2018" name="Int. J. Syst. Evol. Microbiol.">
        <title>Neptunicella marina gen. nov., sp. nov., isolated from surface seawater.</title>
        <authorList>
            <person name="Liu X."/>
            <person name="Lai Q."/>
            <person name="Du Y."/>
            <person name="Zhang X."/>
            <person name="Liu Z."/>
            <person name="Sun F."/>
            <person name="Shao Z."/>
        </authorList>
    </citation>
    <scope>NUCLEOTIDE SEQUENCE</scope>
    <source>
        <strain evidence="5">S27-2</strain>
    </source>
</reference>
<evidence type="ECO:0000256" key="3">
    <source>
        <dbReference type="ARBA" id="ARBA00023180"/>
    </source>
</evidence>
<dbReference type="RefSeq" id="WP_186506036.1">
    <property type="nucleotide sequence ID" value="NZ_JACNEP010000004.1"/>
</dbReference>
<dbReference type="InterPro" id="IPR011042">
    <property type="entry name" value="6-blade_b-propeller_TolB-like"/>
</dbReference>
<dbReference type="PANTHER" id="PTHR10680:SF38">
    <property type="entry name" value="BLL1368 PROTEIN"/>
    <property type="match status" value="1"/>
</dbReference>
<evidence type="ECO:0000313" key="6">
    <source>
        <dbReference type="Proteomes" id="UP000601768"/>
    </source>
</evidence>
<feature type="repeat" description="NHL" evidence="4">
    <location>
        <begin position="155"/>
        <end position="185"/>
    </location>
</feature>
<keyword evidence="2" id="KW-0677">Repeat</keyword>
<feature type="repeat" description="NHL" evidence="4">
    <location>
        <begin position="193"/>
        <end position="232"/>
    </location>
</feature>
<protein>
    <recommendedName>
        <fullName evidence="7">6-bladed beta-propeller</fullName>
    </recommendedName>
</protein>
<evidence type="ECO:0000256" key="2">
    <source>
        <dbReference type="ARBA" id="ARBA00022737"/>
    </source>
</evidence>
<dbReference type="EMBL" id="JACNEP010000004">
    <property type="protein sequence ID" value="MBC3765564.1"/>
    <property type="molecule type" value="Genomic_DNA"/>
</dbReference>
<keyword evidence="6" id="KW-1185">Reference proteome</keyword>